<name>A0A840YIL1_9PROT</name>
<evidence type="ECO:0000313" key="1">
    <source>
        <dbReference type="EMBL" id="MBB5696351.1"/>
    </source>
</evidence>
<gene>
    <name evidence="1" type="ORF">FHS87_004422</name>
</gene>
<protein>
    <submittedName>
        <fullName evidence="1">Uncharacterized membrane protein YcjF (UPF0283 family)</fullName>
    </submittedName>
</protein>
<organism evidence="1 2">
    <name type="scientific">Muricoccus pecuniae</name>
    <dbReference type="NCBI Taxonomy" id="693023"/>
    <lineage>
        <taxon>Bacteria</taxon>
        <taxon>Pseudomonadati</taxon>
        <taxon>Pseudomonadota</taxon>
        <taxon>Alphaproteobacteria</taxon>
        <taxon>Acetobacterales</taxon>
        <taxon>Roseomonadaceae</taxon>
        <taxon>Muricoccus</taxon>
    </lineage>
</organism>
<dbReference type="EMBL" id="JACIJD010000038">
    <property type="protein sequence ID" value="MBB5696351.1"/>
    <property type="molecule type" value="Genomic_DNA"/>
</dbReference>
<evidence type="ECO:0000313" key="2">
    <source>
        <dbReference type="Proteomes" id="UP000580654"/>
    </source>
</evidence>
<dbReference type="AlphaFoldDB" id="A0A840YIL1"/>
<accession>A0A840YIL1</accession>
<dbReference type="Proteomes" id="UP000580654">
    <property type="component" value="Unassembled WGS sequence"/>
</dbReference>
<proteinExistence type="predicted"/>
<sequence length="83" mass="8361">MRQVAALHGLRPGAAATLALLRRVVWTAAGTSGAELLGQGVADGVLSHLPVLSKIVATVPGSGLAALRLRRLADVTAQACSPL</sequence>
<reference evidence="1 2" key="1">
    <citation type="submission" date="2020-08" db="EMBL/GenBank/DDBJ databases">
        <title>Genomic Encyclopedia of Type Strains, Phase IV (KMG-IV): sequencing the most valuable type-strain genomes for metagenomic binning, comparative biology and taxonomic classification.</title>
        <authorList>
            <person name="Goeker M."/>
        </authorList>
    </citation>
    <scope>NUCLEOTIDE SEQUENCE [LARGE SCALE GENOMIC DNA]</scope>
    <source>
        <strain evidence="1 2">DSM 25622</strain>
    </source>
</reference>
<comment type="caution">
    <text evidence="1">The sequence shown here is derived from an EMBL/GenBank/DDBJ whole genome shotgun (WGS) entry which is preliminary data.</text>
</comment>
<keyword evidence="2" id="KW-1185">Reference proteome</keyword>